<dbReference type="GO" id="GO:0005634">
    <property type="term" value="C:nucleus"/>
    <property type="evidence" value="ECO:0007669"/>
    <property type="project" value="UniProtKB-SubCell"/>
</dbReference>
<evidence type="ECO:0000313" key="12">
    <source>
        <dbReference type="EMBL" id="PFH49297.1"/>
    </source>
</evidence>
<dbReference type="Gene3D" id="3.30.160.60">
    <property type="entry name" value="Classic Zinc Finger"/>
    <property type="match status" value="2"/>
</dbReference>
<keyword evidence="6" id="KW-0804">Transcription</keyword>
<keyword evidence="2" id="KW-0479">Metal-binding</keyword>
<dbReference type="OrthoDB" id="1095242at2759"/>
<dbReference type="InterPro" id="IPR013087">
    <property type="entry name" value="Znf_C2H2_type"/>
</dbReference>
<feature type="domain" description="C2H2-type" evidence="11">
    <location>
        <begin position="782"/>
        <end position="804"/>
    </location>
</feature>
<dbReference type="PROSITE" id="PS00028">
    <property type="entry name" value="ZINC_FINGER_C2H2_1"/>
    <property type="match status" value="2"/>
</dbReference>
<organism evidence="12 13">
    <name type="scientific">Amanita thiersii Skay4041</name>
    <dbReference type="NCBI Taxonomy" id="703135"/>
    <lineage>
        <taxon>Eukaryota</taxon>
        <taxon>Fungi</taxon>
        <taxon>Dikarya</taxon>
        <taxon>Basidiomycota</taxon>
        <taxon>Agaricomycotina</taxon>
        <taxon>Agaricomycetes</taxon>
        <taxon>Agaricomycetidae</taxon>
        <taxon>Agaricales</taxon>
        <taxon>Pluteineae</taxon>
        <taxon>Amanitaceae</taxon>
        <taxon>Amanita</taxon>
    </lineage>
</organism>
<dbReference type="InterPro" id="IPR052127">
    <property type="entry name" value="STE12_transcription_factor"/>
</dbReference>
<dbReference type="GO" id="GO:1990526">
    <property type="term" value="C:Ste12p-Dig1p-Dig2p complex"/>
    <property type="evidence" value="ECO:0007669"/>
    <property type="project" value="TreeGrafter"/>
</dbReference>
<feature type="compositionally biased region" description="Low complexity" evidence="10">
    <location>
        <begin position="838"/>
        <end position="849"/>
    </location>
</feature>
<evidence type="ECO:0000256" key="9">
    <source>
        <dbReference type="PROSITE-ProRule" id="PRU00042"/>
    </source>
</evidence>
<dbReference type="SMART" id="SM00355">
    <property type="entry name" value="ZnF_C2H2"/>
    <property type="match status" value="2"/>
</dbReference>
<evidence type="ECO:0000256" key="7">
    <source>
        <dbReference type="ARBA" id="ARBA00023242"/>
    </source>
</evidence>
<dbReference type="AlphaFoldDB" id="A0A2A9NM08"/>
<keyword evidence="3 9" id="KW-0863">Zinc-finger</keyword>
<evidence type="ECO:0000256" key="1">
    <source>
        <dbReference type="ARBA" id="ARBA00004123"/>
    </source>
</evidence>
<proteinExistence type="inferred from homology"/>
<dbReference type="FunFam" id="3.30.160.60:FF:002343">
    <property type="entry name" value="Zinc finger protein 33A"/>
    <property type="match status" value="1"/>
</dbReference>
<dbReference type="InterPro" id="IPR003120">
    <property type="entry name" value="Ste12"/>
</dbReference>
<comment type="similarity">
    <text evidence="8">Belongs to the STE12 transcription factor family.</text>
</comment>
<dbReference type="STRING" id="703135.A0A2A9NM08"/>
<feature type="compositionally biased region" description="Basic and acidic residues" evidence="10">
    <location>
        <begin position="79"/>
        <end position="90"/>
    </location>
</feature>
<feature type="compositionally biased region" description="Low complexity" evidence="10">
    <location>
        <begin position="1120"/>
        <end position="1132"/>
    </location>
</feature>
<dbReference type="EMBL" id="KZ302034">
    <property type="protein sequence ID" value="PFH49297.1"/>
    <property type="molecule type" value="Genomic_DNA"/>
</dbReference>
<reference evidence="12 13" key="1">
    <citation type="submission" date="2014-02" db="EMBL/GenBank/DDBJ databases">
        <title>Transposable element dynamics among asymbiotic and ectomycorrhizal Amanita fungi.</title>
        <authorList>
            <consortium name="DOE Joint Genome Institute"/>
            <person name="Hess J."/>
            <person name="Skrede I."/>
            <person name="Wolfe B."/>
            <person name="LaButti K."/>
            <person name="Ohm R.A."/>
            <person name="Grigoriev I.V."/>
            <person name="Pringle A."/>
        </authorList>
    </citation>
    <scope>NUCLEOTIDE SEQUENCE [LARGE SCALE GENOMIC DNA]</scope>
    <source>
        <strain evidence="12 13">SKay4041</strain>
    </source>
</reference>
<dbReference type="SMART" id="SM00424">
    <property type="entry name" value="STE"/>
    <property type="match status" value="2"/>
</dbReference>
<feature type="region of interest" description="Disordered" evidence="10">
    <location>
        <begin position="1008"/>
        <end position="1082"/>
    </location>
</feature>
<evidence type="ECO:0000256" key="4">
    <source>
        <dbReference type="ARBA" id="ARBA00022833"/>
    </source>
</evidence>
<keyword evidence="13" id="KW-1185">Reference proteome</keyword>
<comment type="subcellular location">
    <subcellularLocation>
        <location evidence="1">Nucleus</location>
    </subcellularLocation>
</comment>
<keyword evidence="4" id="KW-0862">Zinc</keyword>
<evidence type="ECO:0000313" key="13">
    <source>
        <dbReference type="Proteomes" id="UP000242287"/>
    </source>
</evidence>
<feature type="compositionally biased region" description="Polar residues" evidence="10">
    <location>
        <begin position="134"/>
        <end position="149"/>
    </location>
</feature>
<feature type="compositionally biased region" description="Polar residues" evidence="10">
    <location>
        <begin position="63"/>
        <end position="78"/>
    </location>
</feature>
<keyword evidence="5" id="KW-0805">Transcription regulation</keyword>
<dbReference type="GO" id="GO:0003700">
    <property type="term" value="F:DNA-binding transcription factor activity"/>
    <property type="evidence" value="ECO:0007669"/>
    <property type="project" value="InterPro"/>
</dbReference>
<dbReference type="Proteomes" id="UP000242287">
    <property type="component" value="Unassembled WGS sequence"/>
</dbReference>
<feature type="compositionally biased region" description="Polar residues" evidence="10">
    <location>
        <begin position="16"/>
        <end position="34"/>
    </location>
</feature>
<evidence type="ECO:0000256" key="6">
    <source>
        <dbReference type="ARBA" id="ARBA00023163"/>
    </source>
</evidence>
<dbReference type="Pfam" id="PF00096">
    <property type="entry name" value="zf-C2H2"/>
    <property type="match status" value="2"/>
</dbReference>
<dbReference type="PANTHER" id="PTHR47427">
    <property type="entry name" value="PROTEIN STE12"/>
    <property type="match status" value="1"/>
</dbReference>
<evidence type="ECO:0000259" key="11">
    <source>
        <dbReference type="PROSITE" id="PS50157"/>
    </source>
</evidence>
<evidence type="ECO:0000256" key="10">
    <source>
        <dbReference type="SAM" id="MobiDB-lite"/>
    </source>
</evidence>
<feature type="compositionally biased region" description="Polar residues" evidence="10">
    <location>
        <begin position="1044"/>
        <end position="1059"/>
    </location>
</feature>
<feature type="region of interest" description="Disordered" evidence="10">
    <location>
        <begin position="820"/>
        <end position="857"/>
    </location>
</feature>
<evidence type="ECO:0000256" key="3">
    <source>
        <dbReference type="ARBA" id="ARBA00022771"/>
    </source>
</evidence>
<evidence type="ECO:0000256" key="2">
    <source>
        <dbReference type="ARBA" id="ARBA00022723"/>
    </source>
</evidence>
<evidence type="ECO:0000256" key="5">
    <source>
        <dbReference type="ARBA" id="ARBA00023015"/>
    </source>
</evidence>
<dbReference type="Pfam" id="PF02200">
    <property type="entry name" value="STE"/>
    <property type="match status" value="2"/>
</dbReference>
<evidence type="ECO:0000256" key="8">
    <source>
        <dbReference type="ARBA" id="ARBA00024345"/>
    </source>
</evidence>
<feature type="region of interest" description="Disordered" evidence="10">
    <location>
        <begin position="16"/>
        <end position="93"/>
    </location>
</feature>
<sequence length="1186" mass="130007">MDNAFHSVASSTVHQPAYINSNPSSTHSSPQIYTSDLDGVPSQSSSCYSYPPLTRPPFRRPQHSFSSPVPLHVSTSLQHDNDHDSNERTARPGNAHKHTQFHMAISSHNGLETPHATGSRCNSEDGTQNRDDMSQQAVTQGQEEPSTARPTIPQGLSRALTPQEEEKLSYLERLKFFLATAPSHWDHNGPSSNTSNSYPNHAFSNEMMAHRSAALGHAPPHPQLNRFLLPTQEFVTCVLWNGMYHITGTDIVRALVFRFDAFGRPVRNMKKFEEGVFSDLRNLKPGMDACLEEPKVHSLPVSLSIYVPRPFESVGLAHQPFLPVNPVPTAKKLLASTHVLSRFGCFSILLPPHLFSRLVTIKFILTELPFPQSPFLDLLFKYQCIRTQKKQKVFFWFSVPHDRLFLDALERDLKREKMGLESTTEVVGEPALSFAYDPKRSLYEQFSRAARDSDGDLEDGSRQSAEGCESGVDSDGENVDPERMDTSGGAALPRKMDEDDASNDVNDVQMSGGIEADEKAKQANGVTTLQKKALHPNRYFGTQYLMLFEMNQGSPNYKIRKKKAGTKAGSGLAASVVAPSAMRRASESDQDRGRTMMHGYPGMSMSAPDGSMITQFTPNNVDTMAMKQEADTMNAADIFRLQAMGELVPADGKMKLQRPQSMISEAEVYYHSSNPSMNVQGQQPFVSATPMGHQRHRSLEGLHRHTFPTIGNSIVSMPGTPYTAPQQLGNQPASFDASTTNDGGSMIRSKAFVCPLFSCGRMFKRQEHLKRHLRTHTMERPYACPKCRKRFSRSDNLNQHLRTHDRGGVITMSETVSSDWSAVDDMSDAEELRRSGRLSRSSSISGTESESYDELDSDHGMWYRGSGEFGMESGGPGMFGNTATATSMGMENFDVSGWSLRPQPSPAFSTISAPSPPPPGAIPVMGNNRNSISGAPGSYARGTHSASSSISSYNEEYVTSASAPSHKQSFDHNALFPGGMIDNVTLAAVAAGGTGPIRRHRSMTPSVIRNGEPIRRPPTADSEFTGVNGNSPNGRGYHPYASYGSASQSRTGSTHSSPSVYPVALGPEHMRRSESRSSNYGGLQEQMKGFVNMSLDSSSNEESGMFDDHQQPPQLYRTESPSSFPQSESPAPYTSELPVQFGTGPNGTEEYVAPVDPSVVASSYLLNGPTHSGPFGGFYHPQHVTL</sequence>
<dbReference type="SUPFAM" id="SSF57667">
    <property type="entry name" value="beta-beta-alpha zinc fingers"/>
    <property type="match status" value="1"/>
</dbReference>
<feature type="region of interest" description="Disordered" evidence="10">
    <location>
        <begin position="450"/>
        <end position="503"/>
    </location>
</feature>
<keyword evidence="7" id="KW-0539">Nucleus</keyword>
<feature type="compositionally biased region" description="Low complexity" evidence="10">
    <location>
        <begin position="41"/>
        <end position="52"/>
    </location>
</feature>
<protein>
    <recommendedName>
        <fullName evidence="11">C2H2-type domain-containing protein</fullName>
    </recommendedName>
</protein>
<feature type="region of interest" description="Disordered" evidence="10">
    <location>
        <begin position="109"/>
        <end position="159"/>
    </location>
</feature>
<dbReference type="InterPro" id="IPR036236">
    <property type="entry name" value="Znf_C2H2_sf"/>
</dbReference>
<accession>A0A2A9NM08</accession>
<feature type="domain" description="C2H2-type" evidence="11">
    <location>
        <begin position="752"/>
        <end position="781"/>
    </location>
</feature>
<gene>
    <name evidence="12" type="ORF">AMATHDRAFT_48848</name>
</gene>
<dbReference type="GO" id="GO:0008270">
    <property type="term" value="F:zinc ion binding"/>
    <property type="evidence" value="ECO:0007669"/>
    <property type="project" value="UniProtKB-KW"/>
</dbReference>
<dbReference type="GO" id="GO:1990527">
    <property type="term" value="C:Tec1p-Ste12p-Dig1p complex"/>
    <property type="evidence" value="ECO:0007669"/>
    <property type="project" value="TreeGrafter"/>
</dbReference>
<feature type="region of interest" description="Disordered" evidence="10">
    <location>
        <begin position="1095"/>
        <end position="1137"/>
    </location>
</feature>
<dbReference type="PROSITE" id="PS50157">
    <property type="entry name" value="ZINC_FINGER_C2H2_2"/>
    <property type="match status" value="2"/>
</dbReference>
<dbReference type="PANTHER" id="PTHR47427:SF1">
    <property type="entry name" value="PROTEIN STE12"/>
    <property type="match status" value="1"/>
</dbReference>
<name>A0A2A9NM08_9AGAR</name>